<dbReference type="InterPro" id="IPR050090">
    <property type="entry name" value="Tyrosine_recombinase_XerCD"/>
</dbReference>
<dbReference type="RefSeq" id="WP_115999358.1">
    <property type="nucleotide sequence ID" value="NZ_QUOV01000001.1"/>
</dbReference>
<dbReference type="EMBL" id="QUOV01000001">
    <property type="protein sequence ID" value="REL34682.1"/>
    <property type="molecule type" value="Genomic_DNA"/>
</dbReference>
<dbReference type="GO" id="GO:0003677">
    <property type="term" value="F:DNA binding"/>
    <property type="evidence" value="ECO:0007669"/>
    <property type="project" value="InterPro"/>
</dbReference>
<comment type="caution">
    <text evidence="4">The sequence shown here is derived from an EMBL/GenBank/DDBJ whole genome shotgun (WGS) entry which is preliminary data.</text>
</comment>
<proteinExistence type="predicted"/>
<evidence type="ECO:0000256" key="2">
    <source>
        <dbReference type="ARBA" id="ARBA00023172"/>
    </source>
</evidence>
<protein>
    <recommendedName>
        <fullName evidence="3">Tyr recombinase domain-containing protein</fullName>
    </recommendedName>
</protein>
<dbReference type="Gene3D" id="1.10.443.10">
    <property type="entry name" value="Intergrase catalytic core"/>
    <property type="match status" value="1"/>
</dbReference>
<dbReference type="InterPro" id="IPR002104">
    <property type="entry name" value="Integrase_catalytic"/>
</dbReference>
<reference evidence="4 5" key="1">
    <citation type="submission" date="2018-08" db="EMBL/GenBank/DDBJ databases">
        <title>Thalassotalea euphylliae genome.</title>
        <authorList>
            <person name="Summers S."/>
            <person name="Rice S.A."/>
            <person name="Freckelton M.L."/>
            <person name="Nedved B.T."/>
            <person name="Hadfield M.G."/>
        </authorList>
    </citation>
    <scope>NUCLEOTIDE SEQUENCE [LARGE SCALE GENOMIC DNA]</scope>
    <source>
        <strain evidence="4 5">H2</strain>
    </source>
</reference>
<keyword evidence="1" id="KW-0229">DNA integration</keyword>
<accession>A0A3E0UG00</accession>
<name>A0A3E0UG00_9GAMM</name>
<dbReference type="Pfam" id="PF00589">
    <property type="entry name" value="Phage_integrase"/>
    <property type="match status" value="1"/>
</dbReference>
<dbReference type="PROSITE" id="PS51898">
    <property type="entry name" value="TYR_RECOMBINASE"/>
    <property type="match status" value="1"/>
</dbReference>
<sequence length="110" mass="12835">MSNRVHHVLKRRSEHKVHQKWIFTDKSGNNPRKHSTIAIRRAIENAGIEDFRVHDFRHTCASRLVQNGMTVQETAHILGHTNIATTMRYAHLEQNKVAEKMKAVIDRFND</sequence>
<keyword evidence="2" id="KW-0233">DNA recombination</keyword>
<dbReference type="InterPro" id="IPR013762">
    <property type="entry name" value="Integrase-like_cat_sf"/>
</dbReference>
<feature type="domain" description="Tyr recombinase" evidence="3">
    <location>
        <begin position="1"/>
        <end position="106"/>
    </location>
</feature>
<dbReference type="SUPFAM" id="SSF56349">
    <property type="entry name" value="DNA breaking-rejoining enzymes"/>
    <property type="match status" value="1"/>
</dbReference>
<gene>
    <name evidence="4" type="ORF">DXX92_04540</name>
</gene>
<evidence type="ECO:0000259" key="3">
    <source>
        <dbReference type="PROSITE" id="PS51898"/>
    </source>
</evidence>
<evidence type="ECO:0000313" key="5">
    <source>
        <dbReference type="Proteomes" id="UP000256999"/>
    </source>
</evidence>
<evidence type="ECO:0000256" key="1">
    <source>
        <dbReference type="ARBA" id="ARBA00022908"/>
    </source>
</evidence>
<dbReference type="GO" id="GO:0015074">
    <property type="term" value="P:DNA integration"/>
    <property type="evidence" value="ECO:0007669"/>
    <property type="project" value="UniProtKB-KW"/>
</dbReference>
<dbReference type="GO" id="GO:0006310">
    <property type="term" value="P:DNA recombination"/>
    <property type="evidence" value="ECO:0007669"/>
    <property type="project" value="UniProtKB-KW"/>
</dbReference>
<evidence type="ECO:0000313" key="4">
    <source>
        <dbReference type="EMBL" id="REL34682.1"/>
    </source>
</evidence>
<dbReference type="Proteomes" id="UP000256999">
    <property type="component" value="Unassembled WGS sequence"/>
</dbReference>
<dbReference type="PANTHER" id="PTHR30349:SF64">
    <property type="entry name" value="PROPHAGE INTEGRASE INTD-RELATED"/>
    <property type="match status" value="1"/>
</dbReference>
<dbReference type="OrthoDB" id="9795573at2"/>
<organism evidence="4 5">
    <name type="scientific">Thalassotalea euphylliae</name>
    <dbReference type="NCBI Taxonomy" id="1655234"/>
    <lineage>
        <taxon>Bacteria</taxon>
        <taxon>Pseudomonadati</taxon>
        <taxon>Pseudomonadota</taxon>
        <taxon>Gammaproteobacteria</taxon>
        <taxon>Alteromonadales</taxon>
        <taxon>Colwelliaceae</taxon>
        <taxon>Thalassotalea</taxon>
    </lineage>
</organism>
<dbReference type="PANTHER" id="PTHR30349">
    <property type="entry name" value="PHAGE INTEGRASE-RELATED"/>
    <property type="match status" value="1"/>
</dbReference>
<dbReference type="InterPro" id="IPR011010">
    <property type="entry name" value="DNA_brk_join_enz"/>
</dbReference>
<dbReference type="AlphaFoldDB" id="A0A3E0UG00"/>